<organism evidence="3 4">
    <name type="scientific">Strongylocentrotus purpuratus</name>
    <name type="common">Purple sea urchin</name>
    <dbReference type="NCBI Taxonomy" id="7668"/>
    <lineage>
        <taxon>Eukaryota</taxon>
        <taxon>Metazoa</taxon>
        <taxon>Echinodermata</taxon>
        <taxon>Eleutherozoa</taxon>
        <taxon>Echinozoa</taxon>
        <taxon>Echinoidea</taxon>
        <taxon>Euechinoidea</taxon>
        <taxon>Echinacea</taxon>
        <taxon>Camarodonta</taxon>
        <taxon>Echinidea</taxon>
        <taxon>Strongylocentrotidae</taxon>
        <taxon>Strongylocentrotus</taxon>
    </lineage>
</organism>
<feature type="compositionally biased region" description="Polar residues" evidence="2">
    <location>
        <begin position="176"/>
        <end position="196"/>
    </location>
</feature>
<evidence type="ECO:0000313" key="3">
    <source>
        <dbReference type="EnsemblMetazoa" id="XP_011674799"/>
    </source>
</evidence>
<dbReference type="RefSeq" id="XP_011674799.2">
    <property type="nucleotide sequence ID" value="XM_011676497.2"/>
</dbReference>
<keyword evidence="4" id="KW-1185">Reference proteome</keyword>
<evidence type="ECO:0000256" key="2">
    <source>
        <dbReference type="SAM" id="MobiDB-lite"/>
    </source>
</evidence>
<dbReference type="AlphaFoldDB" id="A0A7M7HK46"/>
<dbReference type="OrthoDB" id="6140945at2759"/>
<name>A0A7M7HK46_STRPU</name>
<sequence length="986" mass="111987">MPPKKRHKTGLDLAAQPGVARSHLELNFPDLPASPSDLKNGHVLCLYLLNDKSQTTTERQLSSHFSLHHGEGYSYSAISSVQVLVKKTLLKFKKLNNPKEFDVFSSICDETFKLKKKPEIIASNDIAQSAAIGTDPSSSSASHSEPSTSGLQEPIRHEKSLDTTASSHDLPDPNAATPTSEDTIPQPTPTTSGASTRSRKELLTPRKERLKKRLEFASKSKAILARKYQEKFSDLKTKLKTPKRVINQSLKRKQKIIEGKDTKITILKSKLQGTELAQKLAETKAELLKLKKKHRKLLQIRYEKKKETVPIRKYRKLQKKLKDREEDVRQHEFNNLLLQESLENLEAAGSTVRAKIDKKTYSSTTRMTVFDCIVSNTPTASIPVLINQIYLRSGRELDQVPQRSTVELMARELGAIAELQAAEALLATKDATVGFDATTQEEMHINSIHFTTPSTCISAAVDELAGGTADDYAQHICDTVDNLSDTYCYFNDNANVQETREQLINNITNTMSDRCAANHAAIRVVNREWGKTLNELNCHLHPLDSISSSVRSALKQHEETSQGKVFGKDCLAANVILQMNKLRYKNAKGDPRGFVAFLDDRHIPRGVLPRYRGNRLHIIFHIGGKLLEYYDDFVALLRSGTSCGGLRNAILHDFTMDQAQLELQVLGLLGKHLTGPWMKKFYTSSQNEINHVDGIQVVKGVIGTLKEAAEHPRDMLTASEDFFNEELHVDPTLQALRERPADDEFSSMMSKCLQAIIVVLERQYSKYFQVDITEKLREEVASARSHNIDSEEIMGMFSAMKQKCPNATMCYLSCRMRACKNRTVKYLDELEEARKEDVLQKAVKWGRMQRNKRKRKQRELRQEIIRRQKDKEQSHETRERKKLEKKLKETDLESVRIAFPNLEYSEAKCAIVEDILGGRIVGRKACHAWYENQVHAVYNAKCEKLKNQTYRVAYWSQSEMYDDATDYDISMFQMAADVLYGDLVFC</sequence>
<evidence type="ECO:0000313" key="4">
    <source>
        <dbReference type="Proteomes" id="UP000007110"/>
    </source>
</evidence>
<accession>A0A7M7HK46</accession>
<proteinExistence type="predicted"/>
<protein>
    <submittedName>
        <fullName evidence="3">Uncharacterized protein</fullName>
    </submittedName>
</protein>
<dbReference type="KEGG" id="spu:105443402"/>
<feature type="coiled-coil region" evidence="1">
    <location>
        <begin position="273"/>
        <end position="348"/>
    </location>
</feature>
<feature type="region of interest" description="Disordered" evidence="2">
    <location>
        <begin position="131"/>
        <end position="205"/>
    </location>
</feature>
<dbReference type="EnsemblMetazoa" id="XM_011676497">
    <property type="protein sequence ID" value="XP_011674799"/>
    <property type="gene ID" value="LOC105443402"/>
</dbReference>
<dbReference type="Proteomes" id="UP000007110">
    <property type="component" value="Unassembled WGS sequence"/>
</dbReference>
<evidence type="ECO:0000256" key="1">
    <source>
        <dbReference type="SAM" id="Coils"/>
    </source>
</evidence>
<dbReference type="GeneID" id="105443402"/>
<dbReference type="InParanoid" id="A0A7M7HK46"/>
<dbReference type="OMA" id="EIMGMFS"/>
<keyword evidence="1" id="KW-0175">Coiled coil</keyword>
<feature type="compositionally biased region" description="Low complexity" evidence="2">
    <location>
        <begin position="137"/>
        <end position="149"/>
    </location>
</feature>
<reference evidence="3" key="2">
    <citation type="submission" date="2021-01" db="UniProtKB">
        <authorList>
            <consortium name="EnsemblMetazoa"/>
        </authorList>
    </citation>
    <scope>IDENTIFICATION</scope>
</reference>
<reference evidence="4" key="1">
    <citation type="submission" date="2015-02" db="EMBL/GenBank/DDBJ databases">
        <title>Genome sequencing for Strongylocentrotus purpuratus.</title>
        <authorList>
            <person name="Murali S."/>
            <person name="Liu Y."/>
            <person name="Vee V."/>
            <person name="English A."/>
            <person name="Wang M."/>
            <person name="Skinner E."/>
            <person name="Han Y."/>
            <person name="Muzny D.M."/>
            <person name="Worley K.C."/>
            <person name="Gibbs R.A."/>
        </authorList>
    </citation>
    <scope>NUCLEOTIDE SEQUENCE</scope>
</reference>